<evidence type="ECO:0000256" key="1">
    <source>
        <dbReference type="SAM" id="SignalP"/>
    </source>
</evidence>
<protein>
    <submittedName>
        <fullName evidence="2">(raccoon dog) hypothetical protein</fullName>
    </submittedName>
</protein>
<dbReference type="AlphaFoldDB" id="A0A811Z4P1"/>
<proteinExistence type="predicted"/>
<organism evidence="2 3">
    <name type="scientific">Nyctereutes procyonoides</name>
    <name type="common">Raccoon dog</name>
    <name type="synonym">Canis procyonoides</name>
    <dbReference type="NCBI Taxonomy" id="34880"/>
    <lineage>
        <taxon>Eukaryota</taxon>
        <taxon>Metazoa</taxon>
        <taxon>Chordata</taxon>
        <taxon>Craniata</taxon>
        <taxon>Vertebrata</taxon>
        <taxon>Euteleostomi</taxon>
        <taxon>Mammalia</taxon>
        <taxon>Eutheria</taxon>
        <taxon>Laurasiatheria</taxon>
        <taxon>Carnivora</taxon>
        <taxon>Caniformia</taxon>
        <taxon>Canidae</taxon>
        <taxon>Nyctereutes</taxon>
    </lineage>
</organism>
<dbReference type="EMBL" id="CAJHUB010000755">
    <property type="protein sequence ID" value="CAD7683686.1"/>
    <property type="molecule type" value="Genomic_DNA"/>
</dbReference>
<comment type="caution">
    <text evidence="2">The sequence shown here is derived from an EMBL/GenBank/DDBJ whole genome shotgun (WGS) entry which is preliminary data.</text>
</comment>
<sequence>MVLHFVPSLGLRLQSLFLLIMMSVPCSNCPETAISRCLQTWGQCKRGKRLLMASGLRRMFWD</sequence>
<evidence type="ECO:0000313" key="3">
    <source>
        <dbReference type="Proteomes" id="UP000645828"/>
    </source>
</evidence>
<keyword evidence="3" id="KW-1185">Reference proteome</keyword>
<feature type="signal peptide" evidence="1">
    <location>
        <begin position="1"/>
        <end position="29"/>
    </location>
</feature>
<name>A0A811Z4P1_NYCPR</name>
<evidence type="ECO:0000313" key="2">
    <source>
        <dbReference type="EMBL" id="CAD7683686.1"/>
    </source>
</evidence>
<dbReference type="Proteomes" id="UP000645828">
    <property type="component" value="Unassembled WGS sequence"/>
</dbReference>
<keyword evidence="1" id="KW-0732">Signal</keyword>
<gene>
    <name evidence="2" type="ORF">NYPRO_LOCUS16478</name>
</gene>
<feature type="chain" id="PRO_5032369861" evidence="1">
    <location>
        <begin position="30"/>
        <end position="62"/>
    </location>
</feature>
<reference evidence="2" key="1">
    <citation type="submission" date="2020-12" db="EMBL/GenBank/DDBJ databases">
        <authorList>
            <consortium name="Molecular Ecology Group"/>
        </authorList>
    </citation>
    <scope>NUCLEOTIDE SEQUENCE</scope>
    <source>
        <strain evidence="2">TBG_1078</strain>
    </source>
</reference>
<accession>A0A811Z4P1</accession>